<gene>
    <name evidence="2" type="ORF">K443DRAFT_627921</name>
</gene>
<dbReference type="STRING" id="1095629.A0A0C9XR16"/>
<reference evidence="3" key="2">
    <citation type="submission" date="2015-01" db="EMBL/GenBank/DDBJ databases">
        <title>Evolutionary Origins and Diversification of the Mycorrhizal Mutualists.</title>
        <authorList>
            <consortium name="DOE Joint Genome Institute"/>
            <consortium name="Mycorrhizal Genomics Consortium"/>
            <person name="Kohler A."/>
            <person name="Kuo A."/>
            <person name="Nagy L.G."/>
            <person name="Floudas D."/>
            <person name="Copeland A."/>
            <person name="Barry K.W."/>
            <person name="Cichocki N."/>
            <person name="Veneault-Fourrey C."/>
            <person name="LaButti K."/>
            <person name="Lindquist E.A."/>
            <person name="Lipzen A."/>
            <person name="Lundell T."/>
            <person name="Morin E."/>
            <person name="Murat C."/>
            <person name="Riley R."/>
            <person name="Ohm R."/>
            <person name="Sun H."/>
            <person name="Tunlid A."/>
            <person name="Henrissat B."/>
            <person name="Grigoriev I.V."/>
            <person name="Hibbett D.S."/>
            <person name="Martin F."/>
        </authorList>
    </citation>
    <scope>NUCLEOTIDE SEQUENCE [LARGE SCALE GENOMIC DNA]</scope>
    <source>
        <strain evidence="3">LaAM-08-1</strain>
    </source>
</reference>
<dbReference type="HOGENOM" id="CLU_627090_0_0_1"/>
<sequence>MAPPKQRKKHQKRPQPKVEEEIVPTFGTILDAVSQGTSTSNKRLRKSEKATPAYQAPSTIHFEELAQIWEGDQRIPTAASRRAWCLARNINPANINNWWYRRKVVAKKAKITIPEGTYDLPIGNPPDLSKVEEELHEKITFQAKKSRKRVLTQRATAGFSSGNDLERISIPSSDPPTFLCSSSESAVSAPPKTWLSPHHFISDAAFMQPKRAYIHSSSPFPRILNSPSVFLMRHVVSFVSLLPGSHILASHNASPDLGFCLQTLRVSPPDVAFHKPSSSKTQGYYLCSNPIGADDTFTRPSNIPLLSLSDTHRRISQAPSTQASFPSPAPIHWSNDSTNCSSCLTSVARTSSPPLFICLAGSHYSPDGFNLFSASDENDCACPTPETVSFTKANNYWKPYTHTILDDSSYLPFLPDMYLV</sequence>
<evidence type="ECO:0000313" key="3">
    <source>
        <dbReference type="Proteomes" id="UP000054477"/>
    </source>
</evidence>
<protein>
    <recommendedName>
        <fullName evidence="4">Homeobox domain-containing protein</fullName>
    </recommendedName>
</protein>
<reference evidence="2 3" key="1">
    <citation type="submission" date="2014-04" db="EMBL/GenBank/DDBJ databases">
        <authorList>
            <consortium name="DOE Joint Genome Institute"/>
            <person name="Kuo A."/>
            <person name="Kohler A."/>
            <person name="Nagy L.G."/>
            <person name="Floudas D."/>
            <person name="Copeland A."/>
            <person name="Barry K.W."/>
            <person name="Cichocki N."/>
            <person name="Veneault-Fourrey C."/>
            <person name="LaButti K."/>
            <person name="Lindquist E.A."/>
            <person name="Lipzen A."/>
            <person name="Lundell T."/>
            <person name="Morin E."/>
            <person name="Murat C."/>
            <person name="Sun H."/>
            <person name="Tunlid A."/>
            <person name="Henrissat B."/>
            <person name="Grigoriev I.V."/>
            <person name="Hibbett D.S."/>
            <person name="Martin F."/>
            <person name="Nordberg H.P."/>
            <person name="Cantor M.N."/>
            <person name="Hua S.X."/>
        </authorList>
    </citation>
    <scope>NUCLEOTIDE SEQUENCE [LARGE SCALE GENOMIC DNA]</scope>
    <source>
        <strain evidence="2 3">LaAM-08-1</strain>
    </source>
</reference>
<dbReference type="AlphaFoldDB" id="A0A0C9XR16"/>
<keyword evidence="3" id="KW-1185">Reference proteome</keyword>
<evidence type="ECO:0008006" key="4">
    <source>
        <dbReference type="Google" id="ProtNLM"/>
    </source>
</evidence>
<feature type="region of interest" description="Disordered" evidence="1">
    <location>
        <begin position="34"/>
        <end position="53"/>
    </location>
</feature>
<proteinExistence type="predicted"/>
<dbReference type="Proteomes" id="UP000054477">
    <property type="component" value="Unassembled WGS sequence"/>
</dbReference>
<evidence type="ECO:0000256" key="1">
    <source>
        <dbReference type="SAM" id="MobiDB-lite"/>
    </source>
</evidence>
<evidence type="ECO:0000313" key="2">
    <source>
        <dbReference type="EMBL" id="KIJ98422.1"/>
    </source>
</evidence>
<dbReference type="OrthoDB" id="3257151at2759"/>
<name>A0A0C9XR16_9AGAR</name>
<accession>A0A0C9XR16</accession>
<organism evidence="2 3">
    <name type="scientific">Laccaria amethystina LaAM-08-1</name>
    <dbReference type="NCBI Taxonomy" id="1095629"/>
    <lineage>
        <taxon>Eukaryota</taxon>
        <taxon>Fungi</taxon>
        <taxon>Dikarya</taxon>
        <taxon>Basidiomycota</taxon>
        <taxon>Agaricomycotina</taxon>
        <taxon>Agaricomycetes</taxon>
        <taxon>Agaricomycetidae</taxon>
        <taxon>Agaricales</taxon>
        <taxon>Agaricineae</taxon>
        <taxon>Hydnangiaceae</taxon>
        <taxon>Laccaria</taxon>
    </lineage>
</organism>
<dbReference type="EMBL" id="KN838669">
    <property type="protein sequence ID" value="KIJ98422.1"/>
    <property type="molecule type" value="Genomic_DNA"/>
</dbReference>